<dbReference type="InterPro" id="IPR023213">
    <property type="entry name" value="CAT-like_dom_sf"/>
</dbReference>
<dbReference type="Pfam" id="PF00501">
    <property type="entry name" value="AMP-binding"/>
    <property type="match status" value="4"/>
</dbReference>
<dbReference type="PANTHER" id="PTHR45527">
    <property type="entry name" value="NONRIBOSOMAL PEPTIDE SYNTHETASE"/>
    <property type="match status" value="1"/>
</dbReference>
<feature type="non-terminal residue" evidence="6">
    <location>
        <position position="4525"/>
    </location>
</feature>
<dbReference type="InterPro" id="IPR025110">
    <property type="entry name" value="AMP-bd_C"/>
</dbReference>
<feature type="domain" description="Carrier" evidence="5">
    <location>
        <begin position="765"/>
        <end position="841"/>
    </location>
</feature>
<accession>A0A9W8E8S7</accession>
<keyword evidence="7" id="KW-1185">Reference proteome</keyword>
<dbReference type="GO" id="GO:0016874">
    <property type="term" value="F:ligase activity"/>
    <property type="evidence" value="ECO:0007669"/>
    <property type="project" value="UniProtKB-KW"/>
</dbReference>
<dbReference type="SUPFAM" id="SSF47336">
    <property type="entry name" value="ACP-like"/>
    <property type="match status" value="2"/>
</dbReference>
<dbReference type="InterPro" id="IPR045851">
    <property type="entry name" value="AMP-bd_C_sf"/>
</dbReference>
<dbReference type="CDD" id="cd05930">
    <property type="entry name" value="A_NRPS"/>
    <property type="match status" value="2"/>
</dbReference>
<dbReference type="EMBL" id="JANBPY010000180">
    <property type="protein sequence ID" value="KAJ1968465.1"/>
    <property type="molecule type" value="Genomic_DNA"/>
</dbReference>
<feature type="domain" description="Carrier" evidence="5">
    <location>
        <begin position="3260"/>
        <end position="3336"/>
    </location>
</feature>
<dbReference type="Pfam" id="PF00550">
    <property type="entry name" value="PP-binding"/>
    <property type="match status" value="2"/>
</dbReference>
<reference evidence="6" key="1">
    <citation type="submission" date="2022-07" db="EMBL/GenBank/DDBJ databases">
        <title>Phylogenomic reconstructions and comparative analyses of Kickxellomycotina fungi.</title>
        <authorList>
            <person name="Reynolds N.K."/>
            <person name="Stajich J.E."/>
            <person name="Barry K."/>
            <person name="Grigoriev I.V."/>
            <person name="Crous P."/>
            <person name="Smith M.E."/>
        </authorList>
    </citation>
    <scope>NUCLEOTIDE SEQUENCE</scope>
    <source>
        <strain evidence="6">RSA 1196</strain>
    </source>
</reference>
<dbReference type="Proteomes" id="UP001150925">
    <property type="component" value="Unassembled WGS sequence"/>
</dbReference>
<dbReference type="Gene3D" id="3.30.300.30">
    <property type="match status" value="2"/>
</dbReference>
<dbReference type="SUPFAM" id="SSF52777">
    <property type="entry name" value="CoA-dependent acyltransferases"/>
    <property type="match status" value="9"/>
</dbReference>
<evidence type="ECO:0000313" key="7">
    <source>
        <dbReference type="Proteomes" id="UP001150925"/>
    </source>
</evidence>
<keyword evidence="1" id="KW-0596">Phosphopantetheine</keyword>
<dbReference type="GO" id="GO:0031177">
    <property type="term" value="F:phosphopantetheine binding"/>
    <property type="evidence" value="ECO:0007669"/>
    <property type="project" value="TreeGrafter"/>
</dbReference>
<comment type="caution">
    <text evidence="6">The sequence shown here is derived from an EMBL/GenBank/DDBJ whole genome shotgun (WGS) entry which is preliminary data.</text>
</comment>
<dbReference type="InterPro" id="IPR001242">
    <property type="entry name" value="Condensation_dom"/>
</dbReference>
<gene>
    <name evidence="6" type="ORF">IWQ62_001232</name>
</gene>
<protein>
    <recommendedName>
        <fullName evidence="5">Carrier domain-containing protein</fullName>
    </recommendedName>
</protein>
<dbReference type="Gene3D" id="3.30.559.10">
    <property type="entry name" value="Chloramphenicol acetyltransferase-like domain"/>
    <property type="match status" value="4"/>
</dbReference>
<dbReference type="InterPro" id="IPR000873">
    <property type="entry name" value="AMP-dep_synth/lig_dom"/>
</dbReference>
<evidence type="ECO:0000313" key="6">
    <source>
        <dbReference type="EMBL" id="KAJ1968465.1"/>
    </source>
</evidence>
<dbReference type="NCBIfam" id="NF003417">
    <property type="entry name" value="PRK04813.1"/>
    <property type="match status" value="4"/>
</dbReference>
<dbReference type="Gene3D" id="1.10.1200.10">
    <property type="entry name" value="ACP-like"/>
    <property type="match status" value="2"/>
</dbReference>
<dbReference type="InterPro" id="IPR009081">
    <property type="entry name" value="PP-bd_ACP"/>
</dbReference>
<dbReference type="InterPro" id="IPR036736">
    <property type="entry name" value="ACP-like_sf"/>
</dbReference>
<dbReference type="PROSITE" id="PS00455">
    <property type="entry name" value="AMP_BINDING"/>
    <property type="match status" value="3"/>
</dbReference>
<organism evidence="6 7">
    <name type="scientific">Dispira parvispora</name>
    <dbReference type="NCBI Taxonomy" id="1520584"/>
    <lineage>
        <taxon>Eukaryota</taxon>
        <taxon>Fungi</taxon>
        <taxon>Fungi incertae sedis</taxon>
        <taxon>Zoopagomycota</taxon>
        <taxon>Kickxellomycotina</taxon>
        <taxon>Dimargaritomycetes</taxon>
        <taxon>Dimargaritales</taxon>
        <taxon>Dimargaritaceae</taxon>
        <taxon>Dispira</taxon>
    </lineage>
</organism>
<keyword evidence="2" id="KW-0597">Phosphoprotein</keyword>
<dbReference type="Gene3D" id="3.40.50.980">
    <property type="match status" value="2"/>
</dbReference>
<dbReference type="InterPro" id="IPR042099">
    <property type="entry name" value="ANL_N_sf"/>
</dbReference>
<dbReference type="Gene3D" id="3.40.50.12780">
    <property type="entry name" value="N-terminal domain of ligase-like"/>
    <property type="match status" value="3"/>
</dbReference>
<dbReference type="GO" id="GO:0043041">
    <property type="term" value="P:amino acid activation for nonribosomal peptide biosynthetic process"/>
    <property type="evidence" value="ECO:0007669"/>
    <property type="project" value="TreeGrafter"/>
</dbReference>
<feature type="region of interest" description="Disordered" evidence="4">
    <location>
        <begin position="1757"/>
        <end position="1779"/>
    </location>
</feature>
<dbReference type="GO" id="GO:0005737">
    <property type="term" value="C:cytoplasm"/>
    <property type="evidence" value="ECO:0007669"/>
    <property type="project" value="TreeGrafter"/>
</dbReference>
<evidence type="ECO:0000256" key="1">
    <source>
        <dbReference type="ARBA" id="ARBA00022450"/>
    </source>
</evidence>
<dbReference type="Pfam" id="PF00668">
    <property type="entry name" value="Condensation"/>
    <property type="match status" value="4"/>
</dbReference>
<dbReference type="OrthoDB" id="416786at2759"/>
<feature type="region of interest" description="Disordered" evidence="4">
    <location>
        <begin position="743"/>
        <end position="762"/>
    </location>
</feature>
<dbReference type="PANTHER" id="PTHR45527:SF1">
    <property type="entry name" value="FATTY ACID SYNTHASE"/>
    <property type="match status" value="1"/>
</dbReference>
<dbReference type="FunFam" id="3.40.50.980:FF:000001">
    <property type="entry name" value="Non-ribosomal peptide synthetase"/>
    <property type="match status" value="1"/>
</dbReference>
<dbReference type="NCBIfam" id="TIGR01733">
    <property type="entry name" value="AA-adenyl-dom"/>
    <property type="match status" value="1"/>
</dbReference>
<evidence type="ECO:0000256" key="3">
    <source>
        <dbReference type="ARBA" id="ARBA00022598"/>
    </source>
</evidence>
<dbReference type="GO" id="GO:0044550">
    <property type="term" value="P:secondary metabolite biosynthetic process"/>
    <property type="evidence" value="ECO:0007669"/>
    <property type="project" value="TreeGrafter"/>
</dbReference>
<feature type="compositionally biased region" description="Polar residues" evidence="4">
    <location>
        <begin position="1760"/>
        <end position="1773"/>
    </location>
</feature>
<dbReference type="Pfam" id="PF13193">
    <property type="entry name" value="AMP-binding_C"/>
    <property type="match status" value="1"/>
</dbReference>
<dbReference type="SUPFAM" id="SSF56801">
    <property type="entry name" value="Acetyl-CoA synthetase-like"/>
    <property type="match status" value="4"/>
</dbReference>
<dbReference type="Gene3D" id="3.30.559.30">
    <property type="entry name" value="Nonribosomal peptide synthetase, condensation domain"/>
    <property type="match status" value="5"/>
</dbReference>
<evidence type="ECO:0000256" key="4">
    <source>
        <dbReference type="SAM" id="MobiDB-lite"/>
    </source>
</evidence>
<dbReference type="PROSITE" id="PS50075">
    <property type="entry name" value="CARRIER"/>
    <property type="match status" value="2"/>
</dbReference>
<dbReference type="InterPro" id="IPR010071">
    <property type="entry name" value="AA_adenyl_dom"/>
</dbReference>
<sequence>MASLSEKARVQKYQAKVSDFRTEQLLPCLRPEKPICGFQTRPFQLAPVRPNGCFTVSTLSVACWAILLSRYHRSPKQSFAFSSQCTSPIEESLYPVSLDVKPDLPLGEFLSHVETALQEWTGMRASSLALGGLARDKGMSVDTFLVLGNTRIGLQEIESDLFCSGYTVGVAISTAMNSLSQHECHGISFWNTEKVHPDAIVELLAQYTTLWETFASVLDERMPEELITQPVGQVEWLSPKEVDRLEMFAHGVTAPGQNANSDGSEPTWRSVNQIFSECARRCPTLVAVEHEDRQLTYRELEQEATAVARVLRTTHRIQCECRVALLMHKTVNLIVATLGVLKSGGAYVPVDPKYPASRISYILQDSEASLVIVDPSTKSLVPSNYAGEVMVLDSIGLENGLTSEEKYLNGQSPPSTFCTESAPHHLAYIIYTSGTTGRPKGVLLEHRGLANIATEPTMLEYYGEHQRILLFFSVAFDGALYDTFRTLCHGGTLVLPGLDLLGDLAHVHGMLTTPSFLTRLLPQDFPNLKFLISAGEVCPDKLKNAWAPHVAFGNVYGPTETTIIAQVGQISPTERVTIGRPVRGYQNYVVDEQLALVPVGVVGELLIGGIGVARGYNNLPELTKDRFIANPFGPGRVYRTGDLVRWLPDGRLDYLGRMDHQIKLRGFRIELGEVEAVLAGHPGIQQVVALVKNQQLVVYFTPPGPESSDLLTFAKQQLPQYMVPDQFIALEHFQMTANNKVDRQALPDPLPNEEPKNHSPSLETFSWSKQELQMRNAWSQTLQVPSASLRPNSHFFQVGGDSIVAILLVSKCRTLGYRLTVPMVYENPVLADLVRMWSPLDRTGSFQGPIEGSVALTPIQRWYFGLPFKNRHHFNQSFTLRVQRNLTPEEVGNALAHLANHHDMLRVRYQAPSSENDEWIQTIPSGKVTPSDFLVTEHQIPSDVATYSDLIRTIQSSLNITHGPILAAAVFPGSDTCEKGTCRLFITIHHVLMDLVSWRIIIQDLETLLEEGPAALPPKTMSFQEWSQRLDQYAATLSADIWPTQPFCTTQRPKLLELTPEQLDHPLTCPRRSVVQTFSSTFTQSLLFSSAPQWRVTPRDVLLATFTEAYCHAMDLDEARFCMEGHGREPWQEDLDITRTVGWFTALYPLILRVGSSDSLVEILKHTKESIQRVPRKGFPYSLLRHALGTRSSERDRLMAKTPDKLDVQFNYFGQFNDTHGKDEGGLLSIEWSDLYGLHDFALNDHVIFDLYVISVVNNGCLHLVVEYSPLVYAHEWVENISRRWEQNLRHLDTMGHTDCAVPIAPIMTRFEYDHLCLTDDELQHISDELIRRNIPLDQVEDMFPCTPMQAGLIFATLQSPDAYLVQLGMTLTGSFHVPKFQQTWSTFATHHPIIRTVFIESTASNANGVVQVVLREAQVEWVVATAPLDSQKAFFLSNRSKGLTLARPLFRIHCFPTDRPDQTKLILTFHHALLDGWSIPIMLRQLFQLYSTGDRNLLSLSDFKPIARMINQQDKTAAMEFWSQYLADVQFTPAPLLSPALGKGWEFTDYFERLTIPKATLVAYAQSHNITLSTLMRGAFAIILSRYLLTEDVVFGSTVAGRNMDVPGIDGKIYPCFNTIPVRVRLGNYQLLSWLQRIQADQVSMIPYEQTSMVDIPAWRGLSTDSRLINTAVGFENYPMVDVGDQSAIKLSDLRVHEFSEHPIVLGFDEHPSHLLCKVLYCSSLYSARMPATLVDHLHRVLEQFLHAEPETRLPEITLSGTPTNSVSTTSDQEGEITDEGLSPSIVELLVQQVQAHPNLVSCDQNSQKLTYEKLYHNVGITANALFEHGIATGDTVVVLAHDMITLTAGLLAGCAVGATAIPVPLTDPLEGILPDIIERTKPQCLLISSVCHEHVLSTLLNTLPMVVFNSDPTYNADSVVLPLKSQGRLGFTTATGTPIYVPESKAVHSLLDNSIAQVIEPGDEVVHSYAVGSELAVWVTLATLIRGGTVCVEKQNATFASGAMGSEIVVKKGETPDVRMALLSLTSLAYESTLVGDLAPCSVYTYYDTPFSSQWLVNQAVGSTPKLSDQQVKGALTIIDRYGHRCPPGVLGWLVSEKESASWEVLAYYEWESSICVVGPVSRSTVINGIYTPLGLLEQLLVRFGAIRPRIIKHCNGQLMAFVYNASHEVGELRANLVEHLAPHWVPQHLISYDEFPHLLTDRQNGRSLEDFVGAFMATHNAEDTYQYPMEIWLAITVHELFGKPQAPAVARSEKIRFSSKDAVALVSRIQQRYGIMLALRKILEHHTVSSLAHTIGTALSPRKSTRALQKAPFVLDTWHPTELTKSMPATDFQSILWVASEATEYYHQLTVRLNQSPEGYEFQKRWEHSVINRESLRSRFTVHQDRLHCEVFSELNGLKVRYLHWDEEFSERDTLTRSHLDTLHLPLYPEGNSLVDVLVTHSRTSETGEELTCGVLSVRIHPLVGTGELLGELIYDLLGLTDKFIIDWQHKPLQIPATKASLADGISHWETLLTPLPDSLRLPLKKPLMADSLGPSKSIRTALDPQVVSKLFDLTTLHNVTPVDILTGVVSTFLGRYTERKDIILNVTNAPDQGGDLLPVRISLLEDSRWWNLATAVAEQRQKGHAYPPAALEHVLSSLIREQKITLMFPSLVTITAYHDWTMTLGQEMGTSNVWQQDVPFLTSPLTVRLAMGSNQHMAIETVYASDYMCKETVISFCDNLAHFFNQVLDDHVDMSGISLVQPCEDKILLNEFSTCSGLGSFELSHKPFHIVERVFDNISQGDNQIAFEWRNEKVTYAELGYLIESIVRQLQARGVVPNDRVAIVVESRPITVAVMLAVWAIGAVYVPIDVDFPTKRQIYMAETSECSAAFNATDRTCEWATTIKTDLTSPTPGAPSVIIPAADDVACVIFTSGTTGQPKGVQLCHDGLANLLRTEFRLCTEPGTRLLQTMAVGFDAFLYVSLLPLCYQGTVVFTDGDLPEALAKVDAAFLTPSLLGSLHPEHYPQLKLVVSAGEPLPRPLADRWLATTELYNVYGPTEVTVFSHISRVAPEGPVTVGYPVSGSCCYILDPQLRTVPIGGIGEIYIGGKGITPGYVNREDLNQRLFVANPFGPGRLYRSGDYGRWTPGGEVEVLGRGDDQIKLHGFRIELDEVRGAYLAQSGVHDAAVLVHNDYLVGFVCPNTLDSNLLAENVAQLLPSYMAPHFTLALPRLPTTTNGKVDRTELQKRFQAHLLVVSTQPHEMKEGAPVNVMQINPAEEEPKQCILREAIGSVLNLPIHGIDLSLPFVRLGGDSIRAIQLVSKCRQLGWKLPVRLVLKNQALRLTAQSMEPMVTTCRQESSLLSTFGSVPYGLPFPFTPVQQWFLGQKFRNPDHFNQSFLLELTLPIPLTRLQYAVWQLVNTHDMLRCQVSWDSHAQQWQQRVPPPFDFLPDLLSEYRCSPGQLHDVLLGLQRSLVLSSGRVLALGVITLCPEATTKPLDNNECTPVTLLFITAHHLVVDLVSWSVLLSDLAKLLTTTISKLPTPEPTFPSWANALAVQSTKLQLEGKHTPPLGDSNLADHFLPTLVCPERSTLNQAGNFIKVNVNLSPENSAAILGAGQFVRPVDLMMAALFLALRSIALHDRITVYHESHGRYSWVEGIDIARTVGWFTAVIPAQIDFHSVDSLPALIRLTKETICGVADHGVFENHSLDNLPRVVPGQNEVMFNYLGQTTTTEALTDGGQAPWVPRPDLMPFEAVCDSDEELSMVLSVLGVQTEQGLSFSLHHCPRVLATDVVQRLASAFSNALAAVAHLQTTSPERCYWVPVEYPLLNTTCSSLANLEQSLRDLSISPLDVEDIYPCLPIQRGLLAATARDPVQYTVQYALTVTNVSSAAQLYKAITALAHRHAIFRTVFFINWENGVQVLTRSPQMDWRTISTWEEVGAVDEQDYLQLDYQRGFTLVQPLVRFCVMETPGATCRMVMTIHHALIDGWSLGLFLSQLREALGAAQTTLSSLRGEKLQQPRDYIVHLQTLSTEKSITFWQEYLAGLTRPTELKLPSGPALKSAFAELQVSLYPDLPGLRRLATQAGVTVHAIIRTAWALLLHFYTDQRDIIFGNTASGRALDLPGVEQLLGCFVNTIPVRIKWEATTSLLELILHIHNEASLLSQFEHNHLIDIADWVPTEPPLPQLFNTLIVYENYPLSALDQDNEQVQFRDIVTQQTTEYDLSVVVENRLGGLHTMLTWNTGKFASPYVEKLASHFTSLFQKTVACLSDPAQDLPIDHLRTLTEDELGEASLCRESPQDSSVPVKQIPELFQEVVKATPHAPALEYRELQWTYIELCRQVEHLASFLKRTGVLPGDRIGLVIHRLPSTIVAMVAIMRIGAVQVPVGPTYPVERVRFIIQDCGIRLVLTNDTLSKWADSLGDLVNLGVHSLADTIDGPSEPATPLLETIPVDPESLAYIIYTSGTTGQPKGVKVAYQGISNVVREGPNLFQWPPNPRFLQSLSLTFDASQFEIHATLCNGGTLVLCDELTETLGKVDI</sequence>
<name>A0A9W8E8S7_9FUNG</name>
<proteinExistence type="predicted"/>
<dbReference type="InterPro" id="IPR020845">
    <property type="entry name" value="AMP-binding_CS"/>
</dbReference>
<evidence type="ECO:0000259" key="5">
    <source>
        <dbReference type="PROSITE" id="PS50075"/>
    </source>
</evidence>
<evidence type="ECO:0000256" key="2">
    <source>
        <dbReference type="ARBA" id="ARBA00022553"/>
    </source>
</evidence>
<keyword evidence="3" id="KW-0436">Ligase</keyword>